<proteinExistence type="predicted"/>
<dbReference type="InterPro" id="IPR006439">
    <property type="entry name" value="HAD-SF_hydro_IA"/>
</dbReference>
<evidence type="ECO:0000313" key="2">
    <source>
        <dbReference type="Proteomes" id="UP000663992"/>
    </source>
</evidence>
<gene>
    <name evidence="1" type="ORF">J0A65_01505</name>
</gene>
<dbReference type="Proteomes" id="UP000663992">
    <property type="component" value="Unassembled WGS sequence"/>
</dbReference>
<protein>
    <submittedName>
        <fullName evidence="1">HAD-IA family hydrolase</fullName>
    </submittedName>
</protein>
<dbReference type="GO" id="GO:0016787">
    <property type="term" value="F:hydrolase activity"/>
    <property type="evidence" value="ECO:0007669"/>
    <property type="project" value="UniProtKB-KW"/>
</dbReference>
<name>A0ABS3CN28_9ALTE</name>
<dbReference type="InterPro" id="IPR041492">
    <property type="entry name" value="HAD_2"/>
</dbReference>
<dbReference type="EMBL" id="JAFKCS010000001">
    <property type="protein sequence ID" value="MBN7818518.1"/>
    <property type="molecule type" value="Genomic_DNA"/>
</dbReference>
<reference evidence="1 2" key="1">
    <citation type="submission" date="2021-03" db="EMBL/GenBank/DDBJ databases">
        <title>novel species isolated from a fishpond in China.</title>
        <authorList>
            <person name="Lu H."/>
            <person name="Cai Z."/>
        </authorList>
    </citation>
    <scope>NUCLEOTIDE SEQUENCE [LARGE SCALE GENOMIC DNA]</scope>
    <source>
        <strain evidence="1 2">Y57</strain>
    </source>
</reference>
<comment type="caution">
    <text evidence="1">The sequence shown here is derived from an EMBL/GenBank/DDBJ whole genome shotgun (WGS) entry which is preliminary data.</text>
</comment>
<dbReference type="InterPro" id="IPR036412">
    <property type="entry name" value="HAD-like_sf"/>
</dbReference>
<dbReference type="SFLD" id="SFLDS00003">
    <property type="entry name" value="Haloacid_Dehalogenase"/>
    <property type="match status" value="1"/>
</dbReference>
<organism evidence="1 2">
    <name type="scientific">Bowmanella yangjiangensis</name>
    <dbReference type="NCBI Taxonomy" id="2811230"/>
    <lineage>
        <taxon>Bacteria</taxon>
        <taxon>Pseudomonadati</taxon>
        <taxon>Pseudomonadota</taxon>
        <taxon>Gammaproteobacteria</taxon>
        <taxon>Alteromonadales</taxon>
        <taxon>Alteromonadaceae</taxon>
        <taxon>Bowmanella</taxon>
    </lineage>
</organism>
<keyword evidence="1" id="KW-0378">Hydrolase</keyword>
<evidence type="ECO:0000313" key="1">
    <source>
        <dbReference type="EMBL" id="MBN7818518.1"/>
    </source>
</evidence>
<dbReference type="PANTHER" id="PTHR43481">
    <property type="entry name" value="FRUCTOSE-1-PHOSPHATE PHOSPHATASE"/>
    <property type="match status" value="1"/>
</dbReference>
<dbReference type="NCBIfam" id="TIGR01509">
    <property type="entry name" value="HAD-SF-IA-v3"/>
    <property type="match status" value="1"/>
</dbReference>
<dbReference type="InterPro" id="IPR023214">
    <property type="entry name" value="HAD_sf"/>
</dbReference>
<dbReference type="RefSeq" id="WP_206592338.1">
    <property type="nucleotide sequence ID" value="NZ_JAFKCS010000001.1"/>
</dbReference>
<accession>A0ABS3CN28</accession>
<dbReference type="InterPro" id="IPR023198">
    <property type="entry name" value="PGP-like_dom2"/>
</dbReference>
<sequence length="220" mass="23965">MVSCAFDLDAYQAVIFDMDGTLLDSADAIRQVCSRWCAIHQLDVEQVLAMCHGSRIRDFLPELAPHLDADLEEAWLNAEEAEETNGIVPIEGAHAMLRLLELRGTNWGIATSSAGPVARMRLGTLGFPIPQVLITAEYVKRGKPDPEHFELAAKHLNAEPDRCLAFEDSANGVAAALAAGCDVVVVGEAGQYLYPQHQRIVGRISDYQSILAVIEQTGVR</sequence>
<keyword evidence="2" id="KW-1185">Reference proteome</keyword>
<dbReference type="PANTHER" id="PTHR43481:SF4">
    <property type="entry name" value="GLYCEROL-1-PHOSPHATE PHOSPHOHYDROLASE 1-RELATED"/>
    <property type="match status" value="1"/>
</dbReference>
<dbReference type="SFLD" id="SFLDG01129">
    <property type="entry name" value="C1.5:_HAD__Beta-PGM__Phosphata"/>
    <property type="match status" value="1"/>
</dbReference>
<dbReference type="InterPro" id="IPR051806">
    <property type="entry name" value="HAD-like_SPP"/>
</dbReference>
<dbReference type="Gene3D" id="1.10.150.240">
    <property type="entry name" value="Putative phosphatase, domain 2"/>
    <property type="match status" value="1"/>
</dbReference>
<dbReference type="Pfam" id="PF13419">
    <property type="entry name" value="HAD_2"/>
    <property type="match status" value="1"/>
</dbReference>
<dbReference type="SUPFAM" id="SSF56784">
    <property type="entry name" value="HAD-like"/>
    <property type="match status" value="1"/>
</dbReference>
<dbReference type="Gene3D" id="3.40.50.1000">
    <property type="entry name" value="HAD superfamily/HAD-like"/>
    <property type="match status" value="1"/>
</dbReference>
<dbReference type="PRINTS" id="PR00413">
    <property type="entry name" value="HADHALOGNASE"/>
</dbReference>